<dbReference type="InterPro" id="IPR004360">
    <property type="entry name" value="Glyas_Fos-R_dOase_dom"/>
</dbReference>
<protein>
    <submittedName>
        <fullName evidence="2">VOC family protein</fullName>
    </submittedName>
</protein>
<name>A0ABW4QBU8_9MICC</name>
<sequence length="145" mass="15274">MKPKVSVITLGVRNLETAYTFYAKALGWDPLVYVPDEVAFFQVGNGLVLSLFRGDHLAAEAGNIGHGPVAPPLTLGHNVDSPEEVDTVLNAAVAAGAELVAEGTAMSWGGYSGYFADPDGFLWEVCHNPGLSISDDGTVSLREIV</sequence>
<dbReference type="PANTHER" id="PTHR36503">
    <property type="entry name" value="BLR2520 PROTEIN"/>
    <property type="match status" value="1"/>
</dbReference>
<dbReference type="Pfam" id="PF00903">
    <property type="entry name" value="Glyoxalase"/>
    <property type="match status" value="1"/>
</dbReference>
<gene>
    <name evidence="2" type="ORF">ACFSFX_16495</name>
</gene>
<dbReference type="EMBL" id="JBHUGA010000067">
    <property type="protein sequence ID" value="MFD1848185.1"/>
    <property type="molecule type" value="Genomic_DNA"/>
</dbReference>
<proteinExistence type="predicted"/>
<dbReference type="RefSeq" id="WP_343881714.1">
    <property type="nucleotide sequence ID" value="NZ_BAAAIJ010000059.1"/>
</dbReference>
<evidence type="ECO:0000313" key="3">
    <source>
        <dbReference type="Proteomes" id="UP001597307"/>
    </source>
</evidence>
<evidence type="ECO:0000313" key="2">
    <source>
        <dbReference type="EMBL" id="MFD1848185.1"/>
    </source>
</evidence>
<dbReference type="SUPFAM" id="SSF54593">
    <property type="entry name" value="Glyoxalase/Bleomycin resistance protein/Dihydroxybiphenyl dioxygenase"/>
    <property type="match status" value="1"/>
</dbReference>
<dbReference type="InterPro" id="IPR037523">
    <property type="entry name" value="VOC_core"/>
</dbReference>
<dbReference type="Gene3D" id="3.10.180.10">
    <property type="entry name" value="2,3-Dihydroxybiphenyl 1,2-Dioxygenase, domain 1"/>
    <property type="match status" value="1"/>
</dbReference>
<reference evidence="3" key="1">
    <citation type="journal article" date="2019" name="Int. J. Syst. Evol. Microbiol.">
        <title>The Global Catalogue of Microorganisms (GCM) 10K type strain sequencing project: providing services to taxonomists for standard genome sequencing and annotation.</title>
        <authorList>
            <consortium name="The Broad Institute Genomics Platform"/>
            <consortium name="The Broad Institute Genome Sequencing Center for Infectious Disease"/>
            <person name="Wu L."/>
            <person name="Ma J."/>
        </authorList>
    </citation>
    <scope>NUCLEOTIDE SEQUENCE [LARGE SCALE GENOMIC DNA]</scope>
    <source>
        <strain evidence="3">JCM 11496</strain>
    </source>
</reference>
<evidence type="ECO:0000259" key="1">
    <source>
        <dbReference type="PROSITE" id="PS51819"/>
    </source>
</evidence>
<dbReference type="PROSITE" id="PS51819">
    <property type="entry name" value="VOC"/>
    <property type="match status" value="1"/>
</dbReference>
<dbReference type="InterPro" id="IPR029068">
    <property type="entry name" value="Glyas_Bleomycin-R_OHBP_Dase"/>
</dbReference>
<accession>A0ABW4QBU8</accession>
<feature type="domain" description="VOC" evidence="1">
    <location>
        <begin position="4"/>
        <end position="128"/>
    </location>
</feature>
<organism evidence="2 3">
    <name type="scientific">Arthrobacter flavus</name>
    <dbReference type="NCBI Taxonomy" id="95172"/>
    <lineage>
        <taxon>Bacteria</taxon>
        <taxon>Bacillati</taxon>
        <taxon>Actinomycetota</taxon>
        <taxon>Actinomycetes</taxon>
        <taxon>Micrococcales</taxon>
        <taxon>Micrococcaceae</taxon>
        <taxon>Arthrobacter</taxon>
    </lineage>
</organism>
<dbReference type="PANTHER" id="PTHR36503:SF1">
    <property type="entry name" value="BLR2520 PROTEIN"/>
    <property type="match status" value="1"/>
</dbReference>
<keyword evidence="3" id="KW-1185">Reference proteome</keyword>
<dbReference type="Proteomes" id="UP001597307">
    <property type="component" value="Unassembled WGS sequence"/>
</dbReference>
<comment type="caution">
    <text evidence="2">The sequence shown here is derived from an EMBL/GenBank/DDBJ whole genome shotgun (WGS) entry which is preliminary data.</text>
</comment>